<reference evidence="4" key="1">
    <citation type="submission" date="2025-08" db="UniProtKB">
        <authorList>
            <consortium name="RefSeq"/>
        </authorList>
    </citation>
    <scope>IDENTIFICATION</scope>
    <source>
        <strain evidence="4">Mau12</strain>
        <tissue evidence="4">Whole Body</tissue>
    </source>
</reference>
<organism evidence="3 4">
    <name type="scientific">Drosophila mauritiana</name>
    <name type="common">Fruit fly</name>
    <dbReference type="NCBI Taxonomy" id="7226"/>
    <lineage>
        <taxon>Eukaryota</taxon>
        <taxon>Metazoa</taxon>
        <taxon>Ecdysozoa</taxon>
        <taxon>Arthropoda</taxon>
        <taxon>Hexapoda</taxon>
        <taxon>Insecta</taxon>
        <taxon>Pterygota</taxon>
        <taxon>Neoptera</taxon>
        <taxon>Endopterygota</taxon>
        <taxon>Diptera</taxon>
        <taxon>Brachycera</taxon>
        <taxon>Muscomorpha</taxon>
        <taxon>Ephydroidea</taxon>
        <taxon>Drosophilidae</taxon>
        <taxon>Drosophila</taxon>
        <taxon>Sophophora</taxon>
    </lineage>
</organism>
<evidence type="ECO:0000256" key="2">
    <source>
        <dbReference type="SAM" id="Phobius"/>
    </source>
</evidence>
<evidence type="ECO:0000313" key="3">
    <source>
        <dbReference type="Proteomes" id="UP000515162"/>
    </source>
</evidence>
<feature type="transmembrane region" description="Helical" evidence="2">
    <location>
        <begin position="231"/>
        <end position="253"/>
    </location>
</feature>
<keyword evidence="3" id="KW-1185">Reference proteome</keyword>
<dbReference type="GeneID" id="117147841"/>
<dbReference type="RefSeq" id="XP_033170790.1">
    <property type="nucleotide sequence ID" value="XM_033314899.1"/>
</dbReference>
<accession>A0A6P8KM18</accession>
<protein>
    <submittedName>
        <fullName evidence="4">Uncharacterized protein LOC117147841 isoform X1</fullName>
    </submittedName>
</protein>
<dbReference type="Proteomes" id="UP000515162">
    <property type="component" value="Chromosome X"/>
</dbReference>
<evidence type="ECO:0000313" key="4">
    <source>
        <dbReference type="RefSeq" id="XP_033170790.1"/>
    </source>
</evidence>
<keyword evidence="2" id="KW-0472">Membrane</keyword>
<keyword evidence="2" id="KW-1133">Transmembrane helix</keyword>
<proteinExistence type="predicted"/>
<feature type="region of interest" description="Disordered" evidence="1">
    <location>
        <begin position="390"/>
        <end position="412"/>
    </location>
</feature>
<keyword evidence="2" id="KW-0812">Transmembrane</keyword>
<gene>
    <name evidence="4" type="primary">LOC117147841</name>
</gene>
<evidence type="ECO:0000256" key="1">
    <source>
        <dbReference type="SAM" id="MobiDB-lite"/>
    </source>
</evidence>
<name>A0A6P8KM18_DROMA</name>
<dbReference type="AlphaFoldDB" id="A0A6P8KM18"/>
<sequence>MQPGFTERVRDHLMLIEIYDYAAKLLNNMTARGVRNSVGKAGKAEAAEAAEAAESRTKESTGKLGSLLGRTLAKVARSNPAQHVTNLPVSALLLQALDVADVARGQGIDYPITSTTSISTTFNTTNTTTTGSDPTDVLGGQPPAFSFPANVTGASGSAGDADAYLPTGNLSGFIESSTTAVMSTLPIPLPIPTSTMATLQAQTVATFIAATGSKNRPTTIVVYPTVSPESIVIPIVSCIFGFPILALLVICCLRRRAKLARERDRRRNYDMQDHAVSLVRFSPIHRLTTRRSNDLSVFYDIMHPATCIPASQHPSIPASCIGADTKFIFALTLRAYSPHSHLKAPPGPLPTDIYTHSTRFHLASFPLNLCHVVAINTPVSTIVVGSASLHKRKKVGNPQKDDKEPDDASSIS</sequence>